<proteinExistence type="inferred from homology"/>
<dbReference type="AlphaFoldDB" id="A0A4D7JTD8"/>
<evidence type="ECO:0000313" key="6">
    <source>
        <dbReference type="Proteomes" id="UP000298616"/>
    </source>
</evidence>
<evidence type="ECO:0000256" key="4">
    <source>
        <dbReference type="ARBA" id="ARBA00023136"/>
    </source>
</evidence>
<dbReference type="OrthoDB" id="5292493at2"/>
<evidence type="ECO:0000313" key="5">
    <source>
        <dbReference type="EMBL" id="QCK15396.1"/>
    </source>
</evidence>
<dbReference type="InterPro" id="IPR009722">
    <property type="entry name" value="YjiK/CarP"/>
</dbReference>
<dbReference type="Proteomes" id="UP000298616">
    <property type="component" value="Chromosome"/>
</dbReference>
<keyword evidence="4" id="KW-0472">Membrane</keyword>
<evidence type="ECO:0000256" key="1">
    <source>
        <dbReference type="ARBA" id="ARBA00004236"/>
    </source>
</evidence>
<comment type="subcellular location">
    <subcellularLocation>
        <location evidence="1">Cell membrane</location>
    </subcellularLocation>
</comment>
<keyword evidence="3" id="KW-1003">Cell membrane</keyword>
<dbReference type="KEGG" id="fpf:DCC35_11895"/>
<dbReference type="RefSeq" id="WP_137090994.1">
    <property type="nucleotide sequence ID" value="NZ_CP028923.1"/>
</dbReference>
<name>A0A4D7JTD8_9BACT</name>
<evidence type="ECO:0000256" key="2">
    <source>
        <dbReference type="ARBA" id="ARBA00009852"/>
    </source>
</evidence>
<dbReference type="Gene3D" id="2.120.10.30">
    <property type="entry name" value="TolB, C-terminal domain"/>
    <property type="match status" value="1"/>
</dbReference>
<gene>
    <name evidence="5" type="ORF">DCC35_11895</name>
</gene>
<dbReference type="EMBL" id="CP028923">
    <property type="protein sequence ID" value="QCK15396.1"/>
    <property type="molecule type" value="Genomic_DNA"/>
</dbReference>
<evidence type="ECO:0000256" key="3">
    <source>
        <dbReference type="ARBA" id="ARBA00022475"/>
    </source>
</evidence>
<dbReference type="InterPro" id="IPR011042">
    <property type="entry name" value="6-blade_b-propeller_TolB-like"/>
</dbReference>
<evidence type="ECO:0008006" key="7">
    <source>
        <dbReference type="Google" id="ProtNLM"/>
    </source>
</evidence>
<dbReference type="GO" id="GO:0005886">
    <property type="term" value="C:plasma membrane"/>
    <property type="evidence" value="ECO:0007669"/>
    <property type="project" value="UniProtKB-SubCell"/>
</dbReference>
<comment type="similarity">
    <text evidence="2">Belongs to the YjiK family.</text>
</comment>
<dbReference type="SUPFAM" id="SSF101898">
    <property type="entry name" value="NHL repeat"/>
    <property type="match status" value="1"/>
</dbReference>
<dbReference type="Pfam" id="PF06977">
    <property type="entry name" value="SdiA-regulated"/>
    <property type="match status" value="1"/>
</dbReference>
<reference evidence="5 6" key="1">
    <citation type="submission" date="2018-04" db="EMBL/GenBank/DDBJ databases">
        <title>Complete genome uncultured novel isolate.</title>
        <authorList>
            <person name="Merlino G."/>
        </authorList>
    </citation>
    <scope>NUCLEOTIDE SEQUENCE [LARGE SCALE GENOMIC DNA]</scope>
    <source>
        <strain evidence="6">R1DC9</strain>
    </source>
</reference>
<keyword evidence="6" id="KW-1185">Reference proteome</keyword>
<protein>
    <recommendedName>
        <fullName evidence="7">SdiA-regulated family protein</fullName>
    </recommendedName>
</protein>
<accession>A0A4D7JTD8</accession>
<sequence>MKYNQFIFFLGIILLSSTCSFNNDKKYTLPPGYSYENREKFILPDQLNEVSGILWSDNYEFICIQDERGRLYKVNIQSKEIIKVSDFKKSMDFEALALFHNKYYCLESDGDIYVVSNAFSKNVISKKIDFPFKGKNDFETLILSSKDNSIFLLCKNCKGDDKDEARSYKLNLNSNKITKTKDWKITGKQLNGKEKIHVSPSGAATNPLNNDIYIISHVGKWLAVFDENQNLKSFHNLNPRIFNQPEGITFNSNGDLFISNEARDGSPDIIKLKYELK</sequence>
<organism evidence="5 6">
    <name type="scientific">Mangrovivirga cuniculi</name>
    <dbReference type="NCBI Taxonomy" id="2715131"/>
    <lineage>
        <taxon>Bacteria</taxon>
        <taxon>Pseudomonadati</taxon>
        <taxon>Bacteroidota</taxon>
        <taxon>Cytophagia</taxon>
        <taxon>Cytophagales</taxon>
        <taxon>Mangrovivirgaceae</taxon>
        <taxon>Mangrovivirga</taxon>
    </lineage>
</organism>